<sequence length="243" mass="27010">MITMSPGHWKPGTGAVGIIDEVTEARKVVNRVIAKLKNMGIRVHHVEDNTSKNQRENLRYLIVAHNQTKRQLDVSIHFNAVASKQTRAIGTEVLYKKAAVRSIAARLSKGVADAAGYPDRGAKQRNDLAFLNGTTEDAVLIEICFVNSTADVSLYKKHFEAICRAIAKSLAQFIQPNSNPFSSAALYERIQKLYYDKSFVKAIVEKGISQGCFSVIWREKLEKGQLTLNDFCGLCVLLLEKGE</sequence>
<evidence type="ECO:0000313" key="2">
    <source>
        <dbReference type="EMBL" id="KGR82217.1"/>
    </source>
</evidence>
<dbReference type="InterPro" id="IPR050695">
    <property type="entry name" value="N-acetylmuramoyl_amidase_3"/>
</dbReference>
<comment type="caution">
    <text evidence="2">The sequence shown here is derived from an EMBL/GenBank/DDBJ whole genome shotgun (WGS) entry which is preliminary data.</text>
</comment>
<dbReference type="SMART" id="SM00646">
    <property type="entry name" value="Ami_3"/>
    <property type="match status" value="1"/>
</dbReference>
<dbReference type="InterPro" id="IPR002508">
    <property type="entry name" value="MurNAc-LAA_cat"/>
</dbReference>
<dbReference type="OrthoDB" id="9763643at2"/>
<reference evidence="2 3" key="1">
    <citation type="submission" date="2014-02" db="EMBL/GenBank/DDBJ databases">
        <title>Draft genome sequence of Lysinibacillus odysseyi NBRC 100172.</title>
        <authorList>
            <person name="Zhang F."/>
            <person name="Wang G."/>
            <person name="Zhang L."/>
        </authorList>
    </citation>
    <scope>NUCLEOTIDE SEQUENCE [LARGE SCALE GENOMIC DNA]</scope>
    <source>
        <strain evidence="2 3">NBRC 100172</strain>
    </source>
</reference>
<dbReference type="SUPFAM" id="SSF53187">
    <property type="entry name" value="Zn-dependent exopeptidases"/>
    <property type="match status" value="1"/>
</dbReference>
<dbReference type="GO" id="GO:0009253">
    <property type="term" value="P:peptidoglycan catabolic process"/>
    <property type="evidence" value="ECO:0007669"/>
    <property type="project" value="InterPro"/>
</dbReference>
<accession>A0A0A3J568</accession>
<evidence type="ECO:0000313" key="3">
    <source>
        <dbReference type="Proteomes" id="UP000030437"/>
    </source>
</evidence>
<dbReference type="eggNOG" id="COG0860">
    <property type="taxonomic scope" value="Bacteria"/>
</dbReference>
<dbReference type="PANTHER" id="PTHR30404:SF8">
    <property type="entry name" value="AUTOLYSIN PH-RELATED"/>
    <property type="match status" value="1"/>
</dbReference>
<name>A0A0A3J568_9BACI</name>
<dbReference type="GO" id="GO:0008745">
    <property type="term" value="F:N-acetylmuramoyl-L-alanine amidase activity"/>
    <property type="evidence" value="ECO:0007669"/>
    <property type="project" value="InterPro"/>
</dbReference>
<dbReference type="AlphaFoldDB" id="A0A0A3J568"/>
<organism evidence="2 3">
    <name type="scientific">Lysinibacillus odysseyi 34hs-1 = NBRC 100172</name>
    <dbReference type="NCBI Taxonomy" id="1220589"/>
    <lineage>
        <taxon>Bacteria</taxon>
        <taxon>Bacillati</taxon>
        <taxon>Bacillota</taxon>
        <taxon>Bacilli</taxon>
        <taxon>Bacillales</taxon>
        <taxon>Bacillaceae</taxon>
        <taxon>Lysinibacillus</taxon>
    </lineage>
</organism>
<dbReference type="Proteomes" id="UP000030437">
    <property type="component" value="Unassembled WGS sequence"/>
</dbReference>
<dbReference type="Pfam" id="PF01520">
    <property type="entry name" value="Amidase_3"/>
    <property type="match status" value="1"/>
</dbReference>
<dbReference type="CDD" id="cd02696">
    <property type="entry name" value="MurNAc-LAA"/>
    <property type="match status" value="1"/>
</dbReference>
<dbReference type="RefSeq" id="WP_036159501.1">
    <property type="nucleotide sequence ID" value="NZ_AVCX01000001.1"/>
</dbReference>
<dbReference type="Gene3D" id="3.40.630.40">
    <property type="entry name" value="Zn-dependent exopeptidases"/>
    <property type="match status" value="1"/>
</dbReference>
<feature type="domain" description="MurNAc-LAA" evidence="1">
    <location>
        <begin position="60"/>
        <end position="171"/>
    </location>
</feature>
<gene>
    <name evidence="2" type="ORF">CD32_23350</name>
</gene>
<dbReference type="PANTHER" id="PTHR30404">
    <property type="entry name" value="N-ACETYLMURAMOYL-L-ALANINE AMIDASE"/>
    <property type="match status" value="1"/>
</dbReference>
<dbReference type="STRING" id="1220589.CD32_23350"/>
<evidence type="ECO:0000259" key="1">
    <source>
        <dbReference type="SMART" id="SM00646"/>
    </source>
</evidence>
<proteinExistence type="predicted"/>
<dbReference type="EMBL" id="JPVP01000060">
    <property type="protein sequence ID" value="KGR82217.1"/>
    <property type="molecule type" value="Genomic_DNA"/>
</dbReference>
<dbReference type="GO" id="GO:0030288">
    <property type="term" value="C:outer membrane-bounded periplasmic space"/>
    <property type="evidence" value="ECO:0007669"/>
    <property type="project" value="TreeGrafter"/>
</dbReference>
<protein>
    <recommendedName>
        <fullName evidence="1">MurNAc-LAA domain-containing protein</fullName>
    </recommendedName>
</protein>
<keyword evidence="3" id="KW-1185">Reference proteome</keyword>